<dbReference type="GO" id="GO:0006260">
    <property type="term" value="P:DNA replication"/>
    <property type="evidence" value="ECO:0007669"/>
    <property type="project" value="InterPro"/>
</dbReference>
<proteinExistence type="predicted"/>
<gene>
    <name evidence="4" type="ORF">FHU38_003679</name>
</gene>
<reference evidence="4 5" key="1">
    <citation type="submission" date="2020-03" db="EMBL/GenBank/DDBJ databases">
        <title>Sequencing the genomes of 1000 actinobacteria strains.</title>
        <authorList>
            <person name="Klenk H.-P."/>
        </authorList>
    </citation>
    <scope>NUCLEOTIDE SEQUENCE [LARGE SCALE GENOMIC DNA]</scope>
    <source>
        <strain evidence="4 5">DSM 45685</strain>
    </source>
</reference>
<dbReference type="GO" id="GO:0009295">
    <property type="term" value="C:nucleoid"/>
    <property type="evidence" value="ECO:0007669"/>
    <property type="project" value="TreeGrafter"/>
</dbReference>
<dbReference type="InterPro" id="IPR000424">
    <property type="entry name" value="Primosome_PriB/ssb"/>
</dbReference>
<accession>A0A7X5USI6</accession>
<keyword evidence="1 2" id="KW-0238">DNA-binding</keyword>
<dbReference type="RefSeq" id="WP_167173049.1">
    <property type="nucleotide sequence ID" value="NZ_JAAOYM010000001.1"/>
</dbReference>
<evidence type="ECO:0000313" key="4">
    <source>
        <dbReference type="EMBL" id="NIJ13335.1"/>
    </source>
</evidence>
<evidence type="ECO:0000256" key="1">
    <source>
        <dbReference type="ARBA" id="ARBA00023125"/>
    </source>
</evidence>
<dbReference type="CDD" id="cd04496">
    <property type="entry name" value="SSB_OBF"/>
    <property type="match status" value="1"/>
</dbReference>
<dbReference type="PANTHER" id="PTHR10302">
    <property type="entry name" value="SINGLE-STRANDED DNA-BINDING PROTEIN"/>
    <property type="match status" value="1"/>
</dbReference>
<evidence type="ECO:0000256" key="2">
    <source>
        <dbReference type="PROSITE-ProRule" id="PRU00252"/>
    </source>
</evidence>
<evidence type="ECO:0000256" key="3">
    <source>
        <dbReference type="SAM" id="MobiDB-lite"/>
    </source>
</evidence>
<protein>
    <submittedName>
        <fullName evidence="4">Single-strand DNA-binding protein</fullName>
    </submittedName>
</protein>
<feature type="region of interest" description="Disordered" evidence="3">
    <location>
        <begin position="115"/>
        <end position="154"/>
    </location>
</feature>
<dbReference type="AlphaFoldDB" id="A0A7X5USI6"/>
<dbReference type="Pfam" id="PF00436">
    <property type="entry name" value="SSB"/>
    <property type="match status" value="1"/>
</dbReference>
<comment type="caution">
    <text evidence="4">The sequence shown here is derived from an EMBL/GenBank/DDBJ whole genome shotgun (WGS) entry which is preliminary data.</text>
</comment>
<dbReference type="InterPro" id="IPR011344">
    <property type="entry name" value="ssDNA-bd"/>
</dbReference>
<dbReference type="PROSITE" id="PS50935">
    <property type="entry name" value="SSB"/>
    <property type="match status" value="1"/>
</dbReference>
<name>A0A7X5USI6_9PSEU</name>
<dbReference type="InterPro" id="IPR012340">
    <property type="entry name" value="NA-bd_OB-fold"/>
</dbReference>
<organism evidence="4 5">
    <name type="scientific">Saccharomonospora amisosensis</name>
    <dbReference type="NCBI Taxonomy" id="1128677"/>
    <lineage>
        <taxon>Bacteria</taxon>
        <taxon>Bacillati</taxon>
        <taxon>Actinomycetota</taxon>
        <taxon>Actinomycetes</taxon>
        <taxon>Pseudonocardiales</taxon>
        <taxon>Pseudonocardiaceae</taxon>
        <taxon>Saccharomonospora</taxon>
    </lineage>
</organism>
<evidence type="ECO:0000313" key="5">
    <source>
        <dbReference type="Proteomes" id="UP000545493"/>
    </source>
</evidence>
<feature type="compositionally biased region" description="Gly residues" evidence="3">
    <location>
        <begin position="135"/>
        <end position="145"/>
    </location>
</feature>
<dbReference type="PANTHER" id="PTHR10302:SF27">
    <property type="entry name" value="SINGLE-STRANDED DNA-BINDING PROTEIN"/>
    <property type="match status" value="1"/>
</dbReference>
<keyword evidence="5" id="KW-1185">Reference proteome</keyword>
<dbReference type="Proteomes" id="UP000545493">
    <property type="component" value="Unassembled WGS sequence"/>
</dbReference>
<dbReference type="Gene3D" id="2.40.50.140">
    <property type="entry name" value="Nucleic acid-binding proteins"/>
    <property type="match status" value="1"/>
</dbReference>
<sequence>MAIGETHLTVVGNVCSELNRKTLASGDEVVSFWLRSSERRFDKENGSWTDGRHFSIRVTCWRRIAGTVAASLSKGDPVIVNGRLYTNRYEADGQPRSIPELEALAIGPNLARCDASVRRGSPDTRSGSPSCDGPGELGPTGGDPTGNGQRVTAA</sequence>
<dbReference type="SUPFAM" id="SSF50249">
    <property type="entry name" value="Nucleic acid-binding proteins"/>
    <property type="match status" value="1"/>
</dbReference>
<dbReference type="GO" id="GO:0003697">
    <property type="term" value="F:single-stranded DNA binding"/>
    <property type="evidence" value="ECO:0007669"/>
    <property type="project" value="InterPro"/>
</dbReference>
<dbReference type="EMBL" id="JAAOYM010000001">
    <property type="protein sequence ID" value="NIJ13335.1"/>
    <property type="molecule type" value="Genomic_DNA"/>
</dbReference>